<feature type="non-terminal residue" evidence="7">
    <location>
        <position position="290"/>
    </location>
</feature>
<evidence type="ECO:0000256" key="2">
    <source>
        <dbReference type="ARBA" id="ARBA00022692"/>
    </source>
</evidence>
<dbReference type="PANTHER" id="PTHR21041:SF6">
    <property type="entry name" value="DC-STAMP DOMAIN-CONTAINING PROTEIN 2"/>
    <property type="match status" value="1"/>
</dbReference>
<evidence type="ECO:0000256" key="4">
    <source>
        <dbReference type="ARBA" id="ARBA00023136"/>
    </source>
</evidence>
<feature type="transmembrane region" description="Helical" evidence="5">
    <location>
        <begin position="165"/>
        <end position="186"/>
    </location>
</feature>
<evidence type="ECO:0000256" key="1">
    <source>
        <dbReference type="ARBA" id="ARBA00004141"/>
    </source>
</evidence>
<dbReference type="PANTHER" id="PTHR21041">
    <property type="entry name" value="DENDRITIC CELL-SPECIFIC TRANSMEMBRANE PROTEIN"/>
    <property type="match status" value="1"/>
</dbReference>
<keyword evidence="3 5" id="KW-1133">Transmembrane helix</keyword>
<evidence type="ECO:0000256" key="3">
    <source>
        <dbReference type="ARBA" id="ARBA00022989"/>
    </source>
</evidence>
<sequence>WRALLHHPVLLGRHLRTRLAAPTVAAFERLKREFDFNISASVTFDLDANSSRSLQQVTQDIMEEVTSELQVFHRLSELLAYGSLVLLACSFLRARRYRKRYLREVDFDNVYISAAFEEFDQQLSSVGGASVLPITRREAKTYITPLAWQLTNRERRAVLVGVSSVLRHMVMGGLLVVLDFLVFWMLDQVQHQVKEDVVARAPVTVAVRVNGSGYASDIFRDLVASFNILQGGNVTVISRKCLLPPSEPDQSACFILGLVLGLALLVSLSSGFMQRCRRLVCSLRPPAQRA</sequence>
<feature type="transmembrane region" description="Helical" evidence="5">
    <location>
        <begin position="254"/>
        <end position="273"/>
    </location>
</feature>
<dbReference type="Proteomes" id="UP001314229">
    <property type="component" value="Unassembled WGS sequence"/>
</dbReference>
<keyword evidence="4 5" id="KW-0472">Membrane</keyword>
<feature type="transmembrane region" description="Helical" evidence="5">
    <location>
        <begin position="78"/>
        <end position="94"/>
    </location>
</feature>
<comment type="subcellular location">
    <subcellularLocation>
        <location evidence="1">Membrane</location>
        <topology evidence="1">Multi-pass membrane protein</topology>
    </subcellularLocation>
</comment>
<accession>A0AAV1QKD1</accession>
<gene>
    <name evidence="7" type="ORF">FSCOSCO3_A030383</name>
</gene>
<keyword evidence="2 5" id="KW-0812">Transmembrane</keyword>
<proteinExistence type="predicted"/>
<dbReference type="InterPro" id="IPR051856">
    <property type="entry name" value="CSR-E3_Ligase_Protein"/>
</dbReference>
<reference evidence="7 8" key="1">
    <citation type="submission" date="2024-01" db="EMBL/GenBank/DDBJ databases">
        <authorList>
            <person name="Alioto T."/>
            <person name="Alioto T."/>
            <person name="Gomez Garrido J."/>
        </authorList>
    </citation>
    <scope>NUCLEOTIDE SEQUENCE [LARGE SCALE GENOMIC DNA]</scope>
</reference>
<evidence type="ECO:0000313" key="7">
    <source>
        <dbReference type="EMBL" id="CAK6983879.1"/>
    </source>
</evidence>
<keyword evidence="8" id="KW-1185">Reference proteome</keyword>
<dbReference type="EMBL" id="CAWUFR010001491">
    <property type="protein sequence ID" value="CAK6983879.1"/>
    <property type="molecule type" value="Genomic_DNA"/>
</dbReference>
<evidence type="ECO:0000259" key="6">
    <source>
        <dbReference type="Pfam" id="PF07782"/>
    </source>
</evidence>
<protein>
    <submittedName>
        <fullName evidence="7">LOW QUALITY PROTEIN: DC-STAMP domain-containing protein 2</fullName>
    </submittedName>
</protein>
<dbReference type="InterPro" id="IPR012858">
    <property type="entry name" value="DC_STAMP-like"/>
</dbReference>
<evidence type="ECO:0000256" key="5">
    <source>
        <dbReference type="SAM" id="Phobius"/>
    </source>
</evidence>
<organism evidence="7 8">
    <name type="scientific">Scomber scombrus</name>
    <name type="common">Atlantic mackerel</name>
    <name type="synonym">Scomber vernalis</name>
    <dbReference type="NCBI Taxonomy" id="13677"/>
    <lineage>
        <taxon>Eukaryota</taxon>
        <taxon>Metazoa</taxon>
        <taxon>Chordata</taxon>
        <taxon>Craniata</taxon>
        <taxon>Vertebrata</taxon>
        <taxon>Euteleostomi</taxon>
        <taxon>Actinopterygii</taxon>
        <taxon>Neopterygii</taxon>
        <taxon>Teleostei</taxon>
        <taxon>Neoteleostei</taxon>
        <taxon>Acanthomorphata</taxon>
        <taxon>Pelagiaria</taxon>
        <taxon>Scombriformes</taxon>
        <taxon>Scombridae</taxon>
        <taxon>Scomber</taxon>
    </lineage>
</organism>
<comment type="caution">
    <text evidence="7">The sequence shown here is derived from an EMBL/GenBank/DDBJ whole genome shotgun (WGS) entry which is preliminary data.</text>
</comment>
<feature type="non-terminal residue" evidence="7">
    <location>
        <position position="1"/>
    </location>
</feature>
<dbReference type="GO" id="GO:0016020">
    <property type="term" value="C:membrane"/>
    <property type="evidence" value="ECO:0007669"/>
    <property type="project" value="UniProtKB-SubCell"/>
</dbReference>
<feature type="domain" description="Dendritic cell-specific transmembrane protein-like" evidence="6">
    <location>
        <begin position="107"/>
        <end position="282"/>
    </location>
</feature>
<evidence type="ECO:0000313" key="8">
    <source>
        <dbReference type="Proteomes" id="UP001314229"/>
    </source>
</evidence>
<name>A0AAV1QKD1_SCOSC</name>
<dbReference type="Pfam" id="PF07782">
    <property type="entry name" value="DC_STAMP"/>
    <property type="match status" value="1"/>
</dbReference>
<dbReference type="AlphaFoldDB" id="A0AAV1QKD1"/>